<name>A0A4U0H6M7_9SPHI</name>
<sequence>MKGISKKDHDILCAKFAQIAFLKAGDTSSEAAANGLSALREKYQEYESLIDSLRECIAGYDELNKELRAEILVPALREKRKAARYSTNDFESTSLLTAG</sequence>
<dbReference type="OrthoDB" id="710168at2"/>
<dbReference type="Proteomes" id="UP000309872">
    <property type="component" value="Unassembled WGS sequence"/>
</dbReference>
<gene>
    <name evidence="2" type="ORF">FAZ19_12970</name>
</gene>
<feature type="coiled-coil region" evidence="1">
    <location>
        <begin position="36"/>
        <end position="70"/>
    </location>
</feature>
<dbReference type="AlphaFoldDB" id="A0A4U0H6M7"/>
<accession>A0A4U0H6M7</accession>
<evidence type="ECO:0000256" key="1">
    <source>
        <dbReference type="SAM" id="Coils"/>
    </source>
</evidence>
<reference evidence="2 3" key="1">
    <citation type="submission" date="2019-04" db="EMBL/GenBank/DDBJ databases">
        <title>Sphingobacterium olei sp. nov., isolated from oil-contaminated soil.</title>
        <authorList>
            <person name="Liu B."/>
        </authorList>
    </citation>
    <scope>NUCLEOTIDE SEQUENCE [LARGE SCALE GENOMIC DNA]</scope>
    <source>
        <strain evidence="2 3">Y3L14</strain>
    </source>
</reference>
<evidence type="ECO:0000313" key="2">
    <source>
        <dbReference type="EMBL" id="TJY66002.1"/>
    </source>
</evidence>
<organism evidence="2 3">
    <name type="scientific">Sphingobacterium alkalisoli</name>
    <dbReference type="NCBI Taxonomy" id="1874115"/>
    <lineage>
        <taxon>Bacteria</taxon>
        <taxon>Pseudomonadati</taxon>
        <taxon>Bacteroidota</taxon>
        <taxon>Sphingobacteriia</taxon>
        <taxon>Sphingobacteriales</taxon>
        <taxon>Sphingobacteriaceae</taxon>
        <taxon>Sphingobacterium</taxon>
    </lineage>
</organism>
<dbReference type="EMBL" id="SUKA01000003">
    <property type="protein sequence ID" value="TJY66002.1"/>
    <property type="molecule type" value="Genomic_DNA"/>
</dbReference>
<evidence type="ECO:0000313" key="3">
    <source>
        <dbReference type="Proteomes" id="UP000309872"/>
    </source>
</evidence>
<keyword evidence="3" id="KW-1185">Reference proteome</keyword>
<dbReference type="RefSeq" id="WP_136821131.1">
    <property type="nucleotide sequence ID" value="NZ_BMJX01000003.1"/>
</dbReference>
<comment type="caution">
    <text evidence="2">The sequence shown here is derived from an EMBL/GenBank/DDBJ whole genome shotgun (WGS) entry which is preliminary data.</text>
</comment>
<protein>
    <submittedName>
        <fullName evidence="2">Uncharacterized protein</fullName>
    </submittedName>
</protein>
<proteinExistence type="predicted"/>
<keyword evidence="1" id="KW-0175">Coiled coil</keyword>